<organism evidence="2 3">
    <name type="scientific">Helicobacter trogontum</name>
    <dbReference type="NCBI Taxonomy" id="50960"/>
    <lineage>
        <taxon>Bacteria</taxon>
        <taxon>Pseudomonadati</taxon>
        <taxon>Campylobacterota</taxon>
        <taxon>Epsilonproteobacteria</taxon>
        <taxon>Campylobacterales</taxon>
        <taxon>Helicobacteraceae</taxon>
        <taxon>Helicobacter</taxon>
    </lineage>
</organism>
<sequence>MMSSVRKIGLSLVLAGALGVNANALCILENYCEDVHVGVGGFYENTDTSGANINRSAGFIAIGARDLFLKRINLSGDIKVGYGNTNISGTHLSQFNKNENLLYIELMPKIGFNLLKGDSQLFINLFAMSDVILASRNGVGRLMLYMGPEIEGRLRISEKVKLTYSFGYGYAAAGYVFGGSVSRIHGYNQAFLFSFGIQTKISENVGFYIKGLGKYYDLNASEVVNPKGNNSSSISMPKSNGWQAGLEAGIAF</sequence>
<gene>
    <name evidence="2" type="ORF">LS80_000605</name>
</gene>
<dbReference type="AlphaFoldDB" id="A0A4U8THL3"/>
<proteinExistence type="predicted"/>
<feature type="chain" id="PRO_5020266640" description="Outer membrane beta-barrel protein" evidence="1">
    <location>
        <begin position="23"/>
        <end position="252"/>
    </location>
</feature>
<evidence type="ECO:0008006" key="4">
    <source>
        <dbReference type="Google" id="ProtNLM"/>
    </source>
</evidence>
<evidence type="ECO:0000313" key="3">
    <source>
        <dbReference type="Proteomes" id="UP000029861"/>
    </source>
</evidence>
<name>A0A4U8THL3_9HELI</name>
<evidence type="ECO:0000313" key="2">
    <source>
        <dbReference type="EMBL" id="TLD99739.1"/>
    </source>
</evidence>
<dbReference type="RefSeq" id="WP_052089274.1">
    <property type="nucleotide sequence ID" value="NZ_FZNF01000054.1"/>
</dbReference>
<reference evidence="2 3" key="1">
    <citation type="journal article" date="2014" name="Genome Announc.">
        <title>Draft genome sequences of eight enterohepatic helicobacter species isolated from both laboratory and wild rodents.</title>
        <authorList>
            <person name="Sheh A."/>
            <person name="Shen Z."/>
            <person name="Fox J.G."/>
        </authorList>
    </citation>
    <scope>NUCLEOTIDE SEQUENCE [LARGE SCALE GENOMIC DNA]</scope>
    <source>
        <strain evidence="2 3">ATCC 49310</strain>
    </source>
</reference>
<accession>A0A4U8THL3</accession>
<comment type="caution">
    <text evidence="2">The sequence shown here is derived from an EMBL/GenBank/DDBJ whole genome shotgun (WGS) entry which is preliminary data.</text>
</comment>
<dbReference type="EMBL" id="JRPK02000001">
    <property type="protein sequence ID" value="TLD99739.1"/>
    <property type="molecule type" value="Genomic_DNA"/>
</dbReference>
<protein>
    <recommendedName>
        <fullName evidence="4">Outer membrane beta-barrel protein</fullName>
    </recommendedName>
</protein>
<dbReference type="Proteomes" id="UP000029861">
    <property type="component" value="Unassembled WGS sequence"/>
</dbReference>
<evidence type="ECO:0000256" key="1">
    <source>
        <dbReference type="SAM" id="SignalP"/>
    </source>
</evidence>
<feature type="signal peptide" evidence="1">
    <location>
        <begin position="1"/>
        <end position="22"/>
    </location>
</feature>
<keyword evidence="1" id="KW-0732">Signal</keyword>